<dbReference type="SUPFAM" id="SSF54897">
    <property type="entry name" value="Protease propeptides/inhibitors"/>
    <property type="match status" value="1"/>
</dbReference>
<sequence>MRDHPSWRHGALAGLLAAGTALLGLGSTPAQAAQDPIRNANRPGSVPGAYIVVLKDTTALAEVTTAKAKDLTARHGGRLTYVYTAGLRGFAVKMSEQAAARLAAEPGVAYVEQDGRAHIADTQTNPPSWGLDRVDQRALPVDKGYTYGNKAENVTAYILDTGLYKAHGDFGGRASDGYDFIDDDAIANDCHGHGTHVSGTVGSATYGVAKGVRLVGVRVLDCSGNGEWSQVIAGIDWMVKNVRKPAVANMSLSGDPDSSVDDAVARATSAGITMAVAGGNNNGADSCSYSPARAPSAITAGATDSSDTRSSFSNVGTCLDVFAPGSSIVSTANSGGTATMSGTSMASPHVAGAAALYLSANPSATPAEVTKALTGNATPNVVKSPGSGSPNKLLYTGFIGGGGPNPPTCAGGGNDADVAIPDAGSAVNSPVTIQNCEGKGTTSTSVKVDVVHSFTSDLAIDLVGPSGAVFTLKKPGGVGTADGVHQTYTVNTSAENRNGAWQLRVRDLYSYDAGTIDAWSITF</sequence>
<dbReference type="PROSITE" id="PS51829">
    <property type="entry name" value="P_HOMO_B"/>
    <property type="match status" value="1"/>
</dbReference>
<dbReference type="InterPro" id="IPR010259">
    <property type="entry name" value="S8pro/Inhibitor_I9"/>
</dbReference>
<evidence type="ECO:0000259" key="8">
    <source>
        <dbReference type="PROSITE" id="PS51829"/>
    </source>
</evidence>
<evidence type="ECO:0000313" key="10">
    <source>
        <dbReference type="Proteomes" id="UP000588112"/>
    </source>
</evidence>
<dbReference type="InterPro" id="IPR015500">
    <property type="entry name" value="Peptidase_S8_subtilisin-rel"/>
</dbReference>
<feature type="chain" id="PRO_5031240524" evidence="7">
    <location>
        <begin position="33"/>
        <end position="523"/>
    </location>
</feature>
<evidence type="ECO:0000256" key="1">
    <source>
        <dbReference type="ARBA" id="ARBA00011073"/>
    </source>
</evidence>
<dbReference type="InterPro" id="IPR022398">
    <property type="entry name" value="Peptidase_S8_His-AS"/>
</dbReference>
<accession>A0A7W8Z3P5</accession>
<proteinExistence type="inferred from homology"/>
<dbReference type="PROSITE" id="PS51892">
    <property type="entry name" value="SUBTILASE"/>
    <property type="match status" value="1"/>
</dbReference>
<dbReference type="PROSITE" id="PS00137">
    <property type="entry name" value="SUBTILASE_HIS"/>
    <property type="match status" value="1"/>
</dbReference>
<dbReference type="PANTHER" id="PTHR43806:SF11">
    <property type="entry name" value="CEREVISIN-RELATED"/>
    <property type="match status" value="1"/>
</dbReference>
<evidence type="ECO:0000256" key="7">
    <source>
        <dbReference type="SAM" id="SignalP"/>
    </source>
</evidence>
<dbReference type="GO" id="GO:0005615">
    <property type="term" value="C:extracellular space"/>
    <property type="evidence" value="ECO:0007669"/>
    <property type="project" value="TreeGrafter"/>
</dbReference>
<gene>
    <name evidence="9" type="ORF">BJ981_002506</name>
</gene>
<reference evidence="9 10" key="1">
    <citation type="submission" date="2020-08" db="EMBL/GenBank/DDBJ databases">
        <title>Sequencing the genomes of 1000 actinobacteria strains.</title>
        <authorList>
            <person name="Klenk H.-P."/>
        </authorList>
    </citation>
    <scope>NUCLEOTIDE SEQUENCE [LARGE SCALE GENOMIC DNA]</scope>
    <source>
        <strain evidence="9 10">DSM 45790</strain>
    </source>
</reference>
<dbReference type="InterPro" id="IPR050131">
    <property type="entry name" value="Peptidase_S8_subtilisin-like"/>
</dbReference>
<evidence type="ECO:0000313" key="9">
    <source>
        <dbReference type="EMBL" id="MBB5626807.1"/>
    </source>
</evidence>
<feature type="active site" description="Charge relay system" evidence="5">
    <location>
        <position position="344"/>
    </location>
</feature>
<dbReference type="SUPFAM" id="SSF52743">
    <property type="entry name" value="Subtilisin-like"/>
    <property type="match status" value="1"/>
</dbReference>
<dbReference type="AlphaFoldDB" id="A0A7W8Z3P5"/>
<dbReference type="InterPro" id="IPR036852">
    <property type="entry name" value="Peptidase_S8/S53_dom_sf"/>
</dbReference>
<dbReference type="FunFam" id="3.40.50.200:FF:000014">
    <property type="entry name" value="Proteinase K"/>
    <property type="match status" value="1"/>
</dbReference>
<protein>
    <submittedName>
        <fullName evidence="9">Subtilisin family serine protease</fullName>
    </submittedName>
</protein>
<feature type="active site" description="Charge relay system" evidence="5">
    <location>
        <position position="193"/>
    </location>
</feature>
<evidence type="ECO:0000256" key="2">
    <source>
        <dbReference type="ARBA" id="ARBA00022670"/>
    </source>
</evidence>
<evidence type="ECO:0000256" key="3">
    <source>
        <dbReference type="ARBA" id="ARBA00022801"/>
    </source>
</evidence>
<dbReference type="InterPro" id="IPR002884">
    <property type="entry name" value="P_dom"/>
</dbReference>
<dbReference type="PROSITE" id="PS00138">
    <property type="entry name" value="SUBTILASE_SER"/>
    <property type="match status" value="1"/>
</dbReference>
<dbReference type="Proteomes" id="UP000588112">
    <property type="component" value="Unassembled WGS sequence"/>
</dbReference>
<dbReference type="Pfam" id="PF05922">
    <property type="entry name" value="Inhibitor_I9"/>
    <property type="match status" value="1"/>
</dbReference>
<keyword evidence="7" id="KW-0732">Signal</keyword>
<evidence type="ECO:0000256" key="5">
    <source>
        <dbReference type="PROSITE-ProRule" id="PRU01240"/>
    </source>
</evidence>
<keyword evidence="4 5" id="KW-0720">Serine protease</keyword>
<feature type="domain" description="P/Homo B" evidence="8">
    <location>
        <begin position="402"/>
        <end position="523"/>
    </location>
</feature>
<dbReference type="GO" id="GO:0006508">
    <property type="term" value="P:proteolysis"/>
    <property type="evidence" value="ECO:0007669"/>
    <property type="project" value="UniProtKB-KW"/>
</dbReference>
<dbReference type="PRINTS" id="PR00723">
    <property type="entry name" value="SUBTILISIN"/>
</dbReference>
<dbReference type="SUPFAM" id="SSF49785">
    <property type="entry name" value="Galactose-binding domain-like"/>
    <property type="match status" value="1"/>
</dbReference>
<feature type="signal peptide" evidence="7">
    <location>
        <begin position="1"/>
        <end position="32"/>
    </location>
</feature>
<dbReference type="InterPro" id="IPR037045">
    <property type="entry name" value="S8pro/Inhibitor_I9_sf"/>
</dbReference>
<comment type="caution">
    <text evidence="9">The sequence shown here is derived from an EMBL/GenBank/DDBJ whole genome shotgun (WGS) entry which is preliminary data.</text>
</comment>
<dbReference type="Pfam" id="PF00082">
    <property type="entry name" value="Peptidase_S8"/>
    <property type="match status" value="1"/>
</dbReference>
<dbReference type="InterPro" id="IPR023827">
    <property type="entry name" value="Peptidase_S8_Asp-AS"/>
</dbReference>
<keyword evidence="3 5" id="KW-0378">Hydrolase</keyword>
<dbReference type="Gene3D" id="3.40.50.200">
    <property type="entry name" value="Peptidase S8/S53 domain"/>
    <property type="match status" value="1"/>
</dbReference>
<dbReference type="PROSITE" id="PS00136">
    <property type="entry name" value="SUBTILASE_ASP"/>
    <property type="match status" value="1"/>
</dbReference>
<dbReference type="PANTHER" id="PTHR43806">
    <property type="entry name" value="PEPTIDASE S8"/>
    <property type="match status" value="1"/>
</dbReference>
<dbReference type="Pfam" id="PF01483">
    <property type="entry name" value="P_proprotein"/>
    <property type="match status" value="1"/>
</dbReference>
<dbReference type="GO" id="GO:0004252">
    <property type="term" value="F:serine-type endopeptidase activity"/>
    <property type="evidence" value="ECO:0007669"/>
    <property type="project" value="UniProtKB-UniRule"/>
</dbReference>
<feature type="active site" description="Charge relay system" evidence="5">
    <location>
        <position position="160"/>
    </location>
</feature>
<dbReference type="CDD" id="cd04077">
    <property type="entry name" value="Peptidases_S8_PCSK9_ProteinaseK_like"/>
    <property type="match status" value="1"/>
</dbReference>
<dbReference type="InterPro" id="IPR023828">
    <property type="entry name" value="Peptidase_S8_Ser-AS"/>
</dbReference>
<dbReference type="InterPro" id="IPR000209">
    <property type="entry name" value="Peptidase_S8/S53_dom"/>
</dbReference>
<dbReference type="InterPro" id="IPR034193">
    <property type="entry name" value="PCSK9_ProteinaseK-like"/>
</dbReference>
<organism evidence="9 10">
    <name type="scientific">Sphaerisporangium krabiense</name>
    <dbReference type="NCBI Taxonomy" id="763782"/>
    <lineage>
        <taxon>Bacteria</taxon>
        <taxon>Bacillati</taxon>
        <taxon>Actinomycetota</taxon>
        <taxon>Actinomycetes</taxon>
        <taxon>Streptosporangiales</taxon>
        <taxon>Streptosporangiaceae</taxon>
        <taxon>Sphaerisporangium</taxon>
    </lineage>
</organism>
<evidence type="ECO:0000256" key="6">
    <source>
        <dbReference type="RuleBase" id="RU003355"/>
    </source>
</evidence>
<dbReference type="RefSeq" id="WP_184611008.1">
    <property type="nucleotide sequence ID" value="NZ_BOOS01000079.1"/>
</dbReference>
<dbReference type="Gene3D" id="3.30.70.80">
    <property type="entry name" value="Peptidase S8 propeptide/proteinase inhibitor I9"/>
    <property type="match status" value="1"/>
</dbReference>
<dbReference type="InterPro" id="IPR008979">
    <property type="entry name" value="Galactose-bd-like_sf"/>
</dbReference>
<dbReference type="EMBL" id="JACHBR010000001">
    <property type="protein sequence ID" value="MBB5626807.1"/>
    <property type="molecule type" value="Genomic_DNA"/>
</dbReference>
<dbReference type="Gene3D" id="2.60.120.260">
    <property type="entry name" value="Galactose-binding domain-like"/>
    <property type="match status" value="1"/>
</dbReference>
<evidence type="ECO:0000256" key="4">
    <source>
        <dbReference type="ARBA" id="ARBA00022825"/>
    </source>
</evidence>
<name>A0A7W8Z3P5_9ACTN</name>
<keyword evidence="10" id="KW-1185">Reference proteome</keyword>
<keyword evidence="2 5" id="KW-0645">Protease</keyword>
<comment type="similarity">
    <text evidence="1 5 6">Belongs to the peptidase S8 family.</text>
</comment>